<dbReference type="InterPro" id="IPR024077">
    <property type="entry name" value="Neurolysin/TOP_dom2"/>
</dbReference>
<dbReference type="RefSeq" id="WP_092679651.1">
    <property type="nucleotide sequence ID" value="NZ_FNMZ01000001.1"/>
</dbReference>
<keyword evidence="10" id="KW-1185">Reference proteome</keyword>
<evidence type="ECO:0000313" key="9">
    <source>
        <dbReference type="EMBL" id="SDW29554.1"/>
    </source>
</evidence>
<name>A0A1H2SEJ9_9RHOB</name>
<evidence type="ECO:0000256" key="7">
    <source>
        <dbReference type="RuleBase" id="RU003435"/>
    </source>
</evidence>
<evidence type="ECO:0000256" key="3">
    <source>
        <dbReference type="ARBA" id="ARBA00022723"/>
    </source>
</evidence>
<keyword evidence="4 7" id="KW-0378">Hydrolase</keyword>
<sequence length="687" mass="74387">MTQTAATETALDAPWTGAWGLPPFAAATPEAIRAGFDRALAANLAEIAAIRDADAAPTFANTVEALEAAGRAIGRVATVFYTLASTNSDDAIRGIEREMAPRLARHSAAVWMDPALAARVDAVPTEGLSPEEARLLEQLLRAFERSGARLAPEGRARMAEIMEALSNLSTAFSQNVLADESGWTLPLDEGDLADLPESLVASAARAAADRGAEGHLVTLARSSVEPFLRLCPRRDLREKAWRAWTARGANGGDTDNRALIARIVALRIERANLLGHATFADFKLAPEMAKTPDAVRDLLLRVWTPARAKAEAEAARLLAEATAAGEAGANDVLEPWDWRYWAEKVRARDHAVSDAELKPYFPLENMIEAAFDCAHRLFGLEFREVEGLDLHHPDARAWEVTRGGAPVALFIGDYFARASKRSGAWMSQMISQEDFDPAVGAVRPVILNVMNFAQGAGRGDTLLSFDDAATLFHEFGHALHGMLSKVRYPSLAGTSVARDFVELPSQLYEHWLEAPEVLGKHARHYQTGAPIPAALMEKMLAARNFGQGFSTAEYIGSALTDHELHRLTETAADFDAVAFEAALLARIGMPHAIRARHSAPHFLHVFSGDGYSAGYYSYMWSEVMDADAFAAFEETGDVFDPGVAARLEETILSAGGREDAMEAWLGFRGRAPDPQALLKGRGLDAAV</sequence>
<dbReference type="GO" id="GO:0004180">
    <property type="term" value="F:carboxypeptidase activity"/>
    <property type="evidence" value="ECO:0007669"/>
    <property type="project" value="TreeGrafter"/>
</dbReference>
<organism evidence="9 10">
    <name type="scientific">Albimonas donghaensis</name>
    <dbReference type="NCBI Taxonomy" id="356660"/>
    <lineage>
        <taxon>Bacteria</taxon>
        <taxon>Pseudomonadati</taxon>
        <taxon>Pseudomonadota</taxon>
        <taxon>Alphaproteobacteria</taxon>
        <taxon>Rhodobacterales</taxon>
        <taxon>Paracoccaceae</taxon>
        <taxon>Albimonas</taxon>
    </lineage>
</organism>
<dbReference type="CDD" id="cd06456">
    <property type="entry name" value="M3A_DCP"/>
    <property type="match status" value="1"/>
</dbReference>
<dbReference type="Proteomes" id="UP000199118">
    <property type="component" value="Unassembled WGS sequence"/>
</dbReference>
<proteinExistence type="inferred from homology"/>
<comment type="similarity">
    <text evidence="1 7">Belongs to the peptidase M3 family.</text>
</comment>
<dbReference type="GO" id="GO:0046872">
    <property type="term" value="F:metal ion binding"/>
    <property type="evidence" value="ECO:0007669"/>
    <property type="project" value="UniProtKB-UniRule"/>
</dbReference>
<dbReference type="FunFam" id="3.40.390.10:FF:000009">
    <property type="entry name" value="Oligopeptidase A"/>
    <property type="match status" value="1"/>
</dbReference>
<dbReference type="InterPro" id="IPR001567">
    <property type="entry name" value="Pept_M3A_M3B_dom"/>
</dbReference>
<dbReference type="EMBL" id="FNMZ01000001">
    <property type="protein sequence ID" value="SDW29554.1"/>
    <property type="molecule type" value="Genomic_DNA"/>
</dbReference>
<dbReference type="GO" id="GO:0006508">
    <property type="term" value="P:proteolysis"/>
    <property type="evidence" value="ECO:0007669"/>
    <property type="project" value="UniProtKB-KW"/>
</dbReference>
<dbReference type="STRING" id="356660.SAMN05444336_101627"/>
<evidence type="ECO:0000256" key="5">
    <source>
        <dbReference type="ARBA" id="ARBA00022833"/>
    </source>
</evidence>
<gene>
    <name evidence="9" type="ORF">SAMN05444336_101627</name>
</gene>
<dbReference type="Gene3D" id="1.10.1370.10">
    <property type="entry name" value="Neurolysin, domain 3"/>
    <property type="match status" value="1"/>
</dbReference>
<dbReference type="GO" id="GO:0004222">
    <property type="term" value="F:metalloendopeptidase activity"/>
    <property type="evidence" value="ECO:0007669"/>
    <property type="project" value="InterPro"/>
</dbReference>
<evidence type="ECO:0000256" key="6">
    <source>
        <dbReference type="ARBA" id="ARBA00023049"/>
    </source>
</evidence>
<feature type="domain" description="Peptidase M3A/M3B catalytic" evidence="8">
    <location>
        <begin position="228"/>
        <end position="682"/>
    </location>
</feature>
<dbReference type="InterPro" id="IPR024079">
    <property type="entry name" value="MetalloPept_cat_dom_sf"/>
</dbReference>
<dbReference type="Gene3D" id="3.40.390.10">
    <property type="entry name" value="Collagenase (Catalytic Domain)"/>
    <property type="match status" value="1"/>
</dbReference>
<dbReference type="InterPro" id="IPR034005">
    <property type="entry name" value="M3A_DCP"/>
</dbReference>
<dbReference type="InterPro" id="IPR045090">
    <property type="entry name" value="Pept_M3A_M3B"/>
</dbReference>
<evidence type="ECO:0000259" key="8">
    <source>
        <dbReference type="Pfam" id="PF01432"/>
    </source>
</evidence>
<evidence type="ECO:0000256" key="2">
    <source>
        <dbReference type="ARBA" id="ARBA00022670"/>
    </source>
</evidence>
<dbReference type="SUPFAM" id="SSF55486">
    <property type="entry name" value="Metalloproteases ('zincins'), catalytic domain"/>
    <property type="match status" value="1"/>
</dbReference>
<protein>
    <submittedName>
        <fullName evidence="9">Peptidyl-dipeptidase Dcp</fullName>
    </submittedName>
</protein>
<dbReference type="PANTHER" id="PTHR43660:SF1">
    <property type="entry name" value="DIPEPTIDYL CARBOXYPEPTIDASE"/>
    <property type="match status" value="1"/>
</dbReference>
<dbReference type="OrthoDB" id="9773538at2"/>
<dbReference type="AlphaFoldDB" id="A0A1H2SEJ9"/>
<evidence type="ECO:0000256" key="1">
    <source>
        <dbReference type="ARBA" id="ARBA00006040"/>
    </source>
</evidence>
<dbReference type="PANTHER" id="PTHR43660">
    <property type="entry name" value="DIPEPTIDYL CARBOXYPEPTIDASE"/>
    <property type="match status" value="1"/>
</dbReference>
<evidence type="ECO:0000313" key="10">
    <source>
        <dbReference type="Proteomes" id="UP000199118"/>
    </source>
</evidence>
<reference evidence="9 10" key="1">
    <citation type="submission" date="2016-10" db="EMBL/GenBank/DDBJ databases">
        <authorList>
            <person name="de Groot N.N."/>
        </authorList>
    </citation>
    <scope>NUCLEOTIDE SEQUENCE [LARGE SCALE GENOMIC DNA]</scope>
    <source>
        <strain evidence="9 10">DSM 17890</strain>
    </source>
</reference>
<keyword evidence="5 7" id="KW-0862">Zinc</keyword>
<accession>A0A1H2SEJ9</accession>
<keyword evidence="3 7" id="KW-0479">Metal-binding</keyword>
<dbReference type="GO" id="GO:0005829">
    <property type="term" value="C:cytosol"/>
    <property type="evidence" value="ECO:0007669"/>
    <property type="project" value="UniProtKB-ARBA"/>
</dbReference>
<dbReference type="Gene3D" id="1.10.1370.40">
    <property type="match status" value="1"/>
</dbReference>
<dbReference type="Pfam" id="PF01432">
    <property type="entry name" value="Peptidase_M3"/>
    <property type="match status" value="1"/>
</dbReference>
<keyword evidence="2 7" id="KW-0645">Protease</keyword>
<evidence type="ECO:0000256" key="4">
    <source>
        <dbReference type="ARBA" id="ARBA00022801"/>
    </source>
</evidence>
<keyword evidence="6 7" id="KW-0482">Metalloprotease</keyword>
<comment type="cofactor">
    <cofactor evidence="7">
        <name>Zn(2+)</name>
        <dbReference type="ChEBI" id="CHEBI:29105"/>
    </cofactor>
    <text evidence="7">Binds 1 zinc ion.</text>
</comment>